<keyword evidence="2" id="KW-0540">Nuclease</keyword>
<organism evidence="2 3">
    <name type="scientific">Salininema proteolyticum</name>
    <dbReference type="NCBI Taxonomy" id="1607685"/>
    <lineage>
        <taxon>Bacteria</taxon>
        <taxon>Bacillati</taxon>
        <taxon>Actinomycetota</taxon>
        <taxon>Actinomycetes</taxon>
        <taxon>Glycomycetales</taxon>
        <taxon>Glycomycetaceae</taxon>
        <taxon>Salininema</taxon>
    </lineage>
</organism>
<evidence type="ECO:0000259" key="1">
    <source>
        <dbReference type="SMART" id="SM00507"/>
    </source>
</evidence>
<keyword evidence="2" id="KW-0255">Endonuclease</keyword>
<evidence type="ECO:0000313" key="3">
    <source>
        <dbReference type="Proteomes" id="UP001595823"/>
    </source>
</evidence>
<dbReference type="EMBL" id="JBHSDK010000005">
    <property type="protein sequence ID" value="MFC4334378.1"/>
    <property type="molecule type" value="Genomic_DNA"/>
</dbReference>
<gene>
    <name evidence="2" type="ORF">ACFPET_04105</name>
</gene>
<sequence>MIRPRHRTTVQQYPGHRARADAERAAHHQSYVSGSLVLNQSYEPLCVVSVKRAVVLLLTGKAEAVATGEGVFHSESLRLPAPSVVRLKRYVRIPRQLSSSPSRRGVFLRDDWTCVYCAGTAETIDHVIPRSRGGTHTWDNVVAACADCNQRKGSRMLQEIGWHLPRRPKPPAHWQLRGFRTGRRPHPTWEPWLPRFSES</sequence>
<dbReference type="Pfam" id="PF14279">
    <property type="entry name" value="HNH_5"/>
    <property type="match status" value="1"/>
</dbReference>
<dbReference type="SMART" id="SM00507">
    <property type="entry name" value="HNHc"/>
    <property type="match status" value="1"/>
</dbReference>
<dbReference type="InterPro" id="IPR029471">
    <property type="entry name" value="HNH_5"/>
</dbReference>
<comment type="caution">
    <text evidence="2">The sequence shown here is derived from an EMBL/GenBank/DDBJ whole genome shotgun (WGS) entry which is preliminary data.</text>
</comment>
<dbReference type="GO" id="GO:0004519">
    <property type="term" value="F:endonuclease activity"/>
    <property type="evidence" value="ECO:0007669"/>
    <property type="project" value="UniProtKB-KW"/>
</dbReference>
<dbReference type="PANTHER" id="PTHR33877">
    <property type="entry name" value="SLL1193 PROTEIN"/>
    <property type="match status" value="1"/>
</dbReference>
<name>A0ABV8TUC0_9ACTN</name>
<dbReference type="PANTHER" id="PTHR33877:SF2">
    <property type="entry name" value="OS07G0170200 PROTEIN"/>
    <property type="match status" value="1"/>
</dbReference>
<dbReference type="CDD" id="cd00085">
    <property type="entry name" value="HNHc"/>
    <property type="match status" value="1"/>
</dbReference>
<dbReference type="RefSeq" id="WP_380618122.1">
    <property type="nucleotide sequence ID" value="NZ_JBHSDK010000005.1"/>
</dbReference>
<keyword evidence="3" id="KW-1185">Reference proteome</keyword>
<dbReference type="InterPro" id="IPR052892">
    <property type="entry name" value="NA-targeting_endonuclease"/>
</dbReference>
<accession>A0ABV8TUC0</accession>
<dbReference type="InterPro" id="IPR003615">
    <property type="entry name" value="HNH_nuc"/>
</dbReference>
<dbReference type="Proteomes" id="UP001595823">
    <property type="component" value="Unassembled WGS sequence"/>
</dbReference>
<protein>
    <submittedName>
        <fullName evidence="2">HNH endonuclease</fullName>
    </submittedName>
</protein>
<dbReference type="Gene3D" id="1.10.30.50">
    <property type="match status" value="1"/>
</dbReference>
<evidence type="ECO:0000313" key="2">
    <source>
        <dbReference type="EMBL" id="MFC4334378.1"/>
    </source>
</evidence>
<keyword evidence="2" id="KW-0378">Hydrolase</keyword>
<proteinExistence type="predicted"/>
<feature type="domain" description="HNH nuclease" evidence="1">
    <location>
        <begin position="101"/>
        <end position="150"/>
    </location>
</feature>
<reference evidence="3" key="1">
    <citation type="journal article" date="2019" name="Int. J. Syst. Evol. Microbiol.">
        <title>The Global Catalogue of Microorganisms (GCM) 10K type strain sequencing project: providing services to taxonomists for standard genome sequencing and annotation.</title>
        <authorList>
            <consortium name="The Broad Institute Genomics Platform"/>
            <consortium name="The Broad Institute Genome Sequencing Center for Infectious Disease"/>
            <person name="Wu L."/>
            <person name="Ma J."/>
        </authorList>
    </citation>
    <scope>NUCLEOTIDE SEQUENCE [LARGE SCALE GENOMIC DNA]</scope>
    <source>
        <strain evidence="3">IBRC-M 10908</strain>
    </source>
</reference>